<dbReference type="PANTHER" id="PTHR10110:SF86">
    <property type="entry name" value="SODIUM_HYDROGEN EXCHANGER 7"/>
    <property type="match status" value="1"/>
</dbReference>
<dbReference type="InterPro" id="IPR018490">
    <property type="entry name" value="cNMP-bd_dom_sf"/>
</dbReference>
<dbReference type="Gene3D" id="1.20.120.350">
    <property type="entry name" value="Voltage-gated potassium channels. Chain C"/>
    <property type="match status" value="1"/>
</dbReference>
<dbReference type="InterPro" id="IPR014710">
    <property type="entry name" value="RmlC-like_jellyroll"/>
</dbReference>
<feature type="transmembrane region" description="Helical" evidence="10">
    <location>
        <begin position="204"/>
        <end position="226"/>
    </location>
</feature>
<evidence type="ECO:0000256" key="8">
    <source>
        <dbReference type="ARBA" id="ARBA00023136"/>
    </source>
</evidence>
<feature type="domain" description="Cyclic nucleotide-binding" evidence="11">
    <location>
        <begin position="720"/>
        <end position="859"/>
    </location>
</feature>
<feature type="transmembrane region" description="Helical" evidence="10">
    <location>
        <begin position="100"/>
        <end position="118"/>
    </location>
</feature>
<evidence type="ECO:0000256" key="5">
    <source>
        <dbReference type="ARBA" id="ARBA00022989"/>
    </source>
</evidence>
<keyword evidence="9" id="KW-0739">Sodium transport</keyword>
<protein>
    <recommendedName>
        <fullName evidence="11">Cyclic nucleotide-binding domain-containing protein</fullName>
    </recommendedName>
</protein>
<keyword evidence="3" id="KW-1003">Cell membrane</keyword>
<evidence type="ECO:0000256" key="4">
    <source>
        <dbReference type="ARBA" id="ARBA00022692"/>
    </source>
</evidence>
<dbReference type="CDD" id="cd00038">
    <property type="entry name" value="CAP_ED"/>
    <property type="match status" value="1"/>
</dbReference>
<sequence>LCEFLGTSKQLATIIEGESLLNDGMAIVMYKIFYNLSFSSLTPTEIGLYFPRVAVGGYFFGLAAGKITVFWLQRVFNDAMVEITITLVSTYLTFYIGEEVLGISGVIAVVILGIEVNAQKTSISPEVEVFLHRFWEMLAYLANTLIFIMAGVVIVEQTLHSFEPFDAFLLVVDYLGITVIRALVISSLSPILMHIGYGFTWQTAVVVCWGGLRGAVGLALALQVYIDHEAVGHKILVHTAGICILTLCVNATTMKKLLEKMGMSDISDSRIIAMTNGVKRIKESNNSTLTMLKADRFLADADWSLAEKYCDIHNPYVDYDSEGEVDSETPTLIRHSTCPNCEASVPNEPSPKEFAEMADDGRVRMIKAQKVSFWKQFEHGMLSREAVQALTHLADEASDEANKIIEAEDLTAYWRIPPYLQKRDKLESIRHLKASDAIPPPKTPVQLFMYKVAAHVMFDATMNGLILLNVIPIIFELEADDNASYLPTLKIINYLYVTLYTMETIWKIVAFRIYYFKAYWNLLDLFIVALSFIDIIIDQAASSSDDTSFSSTFLKTARIFRVLRMGRLLRLIKSVVPKIIDFVNNIVNRKLSFGYDVGKGYIVAEEEVNKLIDHMVVDKRISRDLKSRSDQNRLEVVKSLGMLQREHPGIAISVKTRQATRTVLNNARDVINELRGGGLLDEAESHKLESIIETKMKRQLNAPAYIPPQSPESLLRNVVWLDNMEPEVIDDITSIAEMRVFDFGHTIAKQGEDVDGIYLIVSGMVKVLLLKLTTYVHLFHYMIGVSVAKWNKPSDGQVGDMIVSTDYMSAGNLIGEFGLLTGSTRNSSCSCETSVQAYFMPKDKLLKIMETHSDLHDRLWRVCGVRIAVPLLLDMLVYHNWTKDKIRLMCERSYLAKLPGPGINSMFRISSMMQEVLLIQGRATCTSTNEAHIGPCILPKMYKTFRLHYDKEPKILVI</sequence>
<dbReference type="eggNOG" id="KOG2301">
    <property type="taxonomic scope" value="Eukaryota"/>
</dbReference>
<feature type="transmembrane region" description="Helical" evidence="10">
    <location>
        <begin position="232"/>
        <end position="253"/>
    </location>
</feature>
<dbReference type="InterPro" id="IPR027359">
    <property type="entry name" value="Volt_channel_dom_sf"/>
</dbReference>
<keyword evidence="4 10" id="KW-0812">Transmembrane</keyword>
<evidence type="ECO:0000256" key="2">
    <source>
        <dbReference type="ARBA" id="ARBA00022448"/>
    </source>
</evidence>
<evidence type="ECO:0000256" key="7">
    <source>
        <dbReference type="ARBA" id="ARBA00023065"/>
    </source>
</evidence>
<accession>A7RH57</accession>
<dbReference type="Pfam" id="PF00520">
    <property type="entry name" value="Ion_trans"/>
    <property type="match status" value="1"/>
</dbReference>
<dbReference type="STRING" id="45351.A7RH57"/>
<comment type="subcellular location">
    <subcellularLocation>
        <location evidence="1">Cell membrane</location>
        <topology evidence="1">Multi-pass membrane protein</topology>
    </subcellularLocation>
</comment>
<keyword evidence="6" id="KW-0915">Sodium</keyword>
<dbReference type="GO" id="GO:0005886">
    <property type="term" value="C:plasma membrane"/>
    <property type="evidence" value="ECO:0000318"/>
    <property type="project" value="GO_Central"/>
</dbReference>
<keyword evidence="5 10" id="KW-1133">Transmembrane helix</keyword>
<gene>
    <name evidence="12" type="ORF">NEMVEDRAFT_v1g60052</name>
</gene>
<dbReference type="GO" id="GO:0015386">
    <property type="term" value="F:potassium:proton antiporter activity"/>
    <property type="evidence" value="ECO:0000318"/>
    <property type="project" value="GO_Central"/>
</dbReference>
<feature type="non-terminal residue" evidence="12">
    <location>
        <position position="958"/>
    </location>
</feature>
<dbReference type="InterPro" id="IPR000595">
    <property type="entry name" value="cNMP-bd_dom"/>
</dbReference>
<dbReference type="GO" id="GO:0051453">
    <property type="term" value="P:regulation of intracellular pH"/>
    <property type="evidence" value="ECO:0000318"/>
    <property type="project" value="GO_Central"/>
</dbReference>
<dbReference type="InterPro" id="IPR018422">
    <property type="entry name" value="Cation/H_exchanger_CPA1"/>
</dbReference>
<keyword evidence="13" id="KW-1185">Reference proteome</keyword>
<dbReference type="GO" id="GO:0015385">
    <property type="term" value="F:sodium:proton antiporter activity"/>
    <property type="evidence" value="ECO:0000318"/>
    <property type="project" value="GO_Central"/>
</dbReference>
<dbReference type="Pfam" id="PF00999">
    <property type="entry name" value="Na_H_Exchanger"/>
    <property type="match status" value="1"/>
</dbReference>
<evidence type="ECO:0000259" key="11">
    <source>
        <dbReference type="PROSITE" id="PS50042"/>
    </source>
</evidence>
<name>A7RH57_NEMVE</name>
<feature type="non-terminal residue" evidence="12">
    <location>
        <position position="1"/>
    </location>
</feature>
<reference evidence="12 13" key="1">
    <citation type="journal article" date="2007" name="Science">
        <title>Sea anemone genome reveals ancestral eumetazoan gene repertoire and genomic organization.</title>
        <authorList>
            <person name="Putnam N.H."/>
            <person name="Srivastava M."/>
            <person name="Hellsten U."/>
            <person name="Dirks B."/>
            <person name="Chapman J."/>
            <person name="Salamov A."/>
            <person name="Terry A."/>
            <person name="Shapiro H."/>
            <person name="Lindquist E."/>
            <person name="Kapitonov V.V."/>
            <person name="Jurka J."/>
            <person name="Genikhovich G."/>
            <person name="Grigoriev I.V."/>
            <person name="Lucas S.M."/>
            <person name="Steele R.E."/>
            <person name="Finnerty J.R."/>
            <person name="Technau U."/>
            <person name="Martindale M.Q."/>
            <person name="Rokhsar D.S."/>
        </authorList>
    </citation>
    <scope>NUCLEOTIDE SEQUENCE [LARGE SCALE GENOMIC DNA]</scope>
    <source>
        <strain evidence="13">CH2 X CH6</strain>
    </source>
</reference>
<dbReference type="Gene3D" id="2.60.120.10">
    <property type="entry name" value="Jelly Rolls"/>
    <property type="match status" value="1"/>
</dbReference>
<keyword evidence="8 10" id="KW-0472">Membrane</keyword>
<dbReference type="InterPro" id="IPR006153">
    <property type="entry name" value="Cation/H_exchanger_TM"/>
</dbReference>
<dbReference type="GO" id="GO:0098719">
    <property type="term" value="P:sodium ion import across plasma membrane"/>
    <property type="evidence" value="ECO:0000318"/>
    <property type="project" value="GO_Central"/>
</dbReference>
<dbReference type="OMA" id="RVVTFDC"/>
<dbReference type="InterPro" id="IPR005821">
    <property type="entry name" value="Ion_trans_dom"/>
</dbReference>
<evidence type="ECO:0000256" key="9">
    <source>
        <dbReference type="ARBA" id="ARBA00023201"/>
    </source>
</evidence>
<dbReference type="PROSITE" id="PS50042">
    <property type="entry name" value="CNMP_BINDING_3"/>
    <property type="match status" value="1"/>
</dbReference>
<dbReference type="eggNOG" id="KOG1965">
    <property type="taxonomic scope" value="Eukaryota"/>
</dbReference>
<feature type="transmembrane region" description="Helical" evidence="10">
    <location>
        <begin position="46"/>
        <end position="63"/>
    </location>
</feature>
<dbReference type="Proteomes" id="UP000001593">
    <property type="component" value="Unassembled WGS sequence"/>
</dbReference>
<dbReference type="GO" id="GO:0005216">
    <property type="term" value="F:monoatomic ion channel activity"/>
    <property type="evidence" value="ECO:0007669"/>
    <property type="project" value="InterPro"/>
</dbReference>
<feature type="transmembrane region" description="Helical" evidence="10">
    <location>
        <begin position="138"/>
        <end position="155"/>
    </location>
</feature>
<dbReference type="PANTHER" id="PTHR10110">
    <property type="entry name" value="SODIUM/HYDROGEN EXCHANGER"/>
    <property type="match status" value="1"/>
</dbReference>
<dbReference type="InParanoid" id="A7RH57"/>
<dbReference type="AlphaFoldDB" id="A7RH57"/>
<keyword evidence="7" id="KW-0406">Ion transport</keyword>
<dbReference type="GO" id="GO:0071805">
    <property type="term" value="P:potassium ion transmembrane transport"/>
    <property type="evidence" value="ECO:0000318"/>
    <property type="project" value="GO_Central"/>
</dbReference>
<keyword evidence="2" id="KW-0813">Transport</keyword>
<dbReference type="SUPFAM" id="SSF51206">
    <property type="entry name" value="cAMP-binding domain-like"/>
    <property type="match status" value="1"/>
</dbReference>
<evidence type="ECO:0000256" key="10">
    <source>
        <dbReference type="SAM" id="Phobius"/>
    </source>
</evidence>
<evidence type="ECO:0000256" key="3">
    <source>
        <dbReference type="ARBA" id="ARBA00022475"/>
    </source>
</evidence>
<dbReference type="HOGENOM" id="CLU_003400_1_0_1"/>
<evidence type="ECO:0000313" key="12">
    <source>
        <dbReference type="EMBL" id="EDO49297.1"/>
    </source>
</evidence>
<evidence type="ECO:0000256" key="6">
    <source>
        <dbReference type="ARBA" id="ARBA00023053"/>
    </source>
</evidence>
<proteinExistence type="predicted"/>
<dbReference type="Gene3D" id="6.10.140.1330">
    <property type="match status" value="1"/>
</dbReference>
<evidence type="ECO:0000313" key="13">
    <source>
        <dbReference type="Proteomes" id="UP000001593"/>
    </source>
</evidence>
<evidence type="ECO:0000256" key="1">
    <source>
        <dbReference type="ARBA" id="ARBA00004651"/>
    </source>
</evidence>
<dbReference type="SUPFAM" id="SSF81324">
    <property type="entry name" value="Voltage-gated potassium channels"/>
    <property type="match status" value="1"/>
</dbReference>
<organism evidence="12 13">
    <name type="scientific">Nematostella vectensis</name>
    <name type="common">Starlet sea anemone</name>
    <dbReference type="NCBI Taxonomy" id="45351"/>
    <lineage>
        <taxon>Eukaryota</taxon>
        <taxon>Metazoa</taxon>
        <taxon>Cnidaria</taxon>
        <taxon>Anthozoa</taxon>
        <taxon>Hexacorallia</taxon>
        <taxon>Actiniaria</taxon>
        <taxon>Edwardsiidae</taxon>
        <taxon>Nematostella</taxon>
    </lineage>
</organism>
<dbReference type="PhylomeDB" id="A7RH57"/>
<feature type="transmembrane region" description="Helical" evidence="10">
    <location>
        <begin position="167"/>
        <end position="192"/>
    </location>
</feature>
<dbReference type="EMBL" id="DS469510">
    <property type="protein sequence ID" value="EDO49297.1"/>
    <property type="molecule type" value="Genomic_DNA"/>
</dbReference>